<comment type="caution">
    <text evidence="11">The sequence shown here is derived from an EMBL/GenBank/DDBJ whole genome shotgun (WGS) entry which is preliminary data.</text>
</comment>
<dbReference type="AlphaFoldDB" id="A0AAD9VQU2"/>
<dbReference type="PANTHER" id="PTHR28652:SF2">
    <property type="entry name" value="TRANSMEMBRANE PROTEIN 59-LIKE PROTEIN"/>
    <property type="match status" value="1"/>
</dbReference>
<evidence type="ECO:0000256" key="8">
    <source>
        <dbReference type="ARBA" id="ARBA00023180"/>
    </source>
</evidence>
<feature type="signal peptide" evidence="10">
    <location>
        <begin position="1"/>
        <end position="21"/>
    </location>
</feature>
<evidence type="ECO:0000313" key="12">
    <source>
        <dbReference type="Proteomes" id="UP001258017"/>
    </source>
</evidence>
<evidence type="ECO:0000256" key="10">
    <source>
        <dbReference type="SAM" id="SignalP"/>
    </source>
</evidence>
<evidence type="ECO:0000256" key="7">
    <source>
        <dbReference type="ARBA" id="ARBA00023136"/>
    </source>
</evidence>
<evidence type="ECO:0000256" key="4">
    <source>
        <dbReference type="ARBA" id="ARBA00022729"/>
    </source>
</evidence>
<dbReference type="InterPro" id="IPR022065">
    <property type="entry name" value="Uncharacterised_TMEM59"/>
</dbReference>
<protein>
    <recommendedName>
        <fullName evidence="13">Transmembrane protein 59</fullName>
    </recommendedName>
</protein>
<dbReference type="EMBL" id="JAIFRP010000030">
    <property type="protein sequence ID" value="KAK2583608.1"/>
    <property type="molecule type" value="Genomic_DNA"/>
</dbReference>
<evidence type="ECO:0000256" key="5">
    <source>
        <dbReference type="ARBA" id="ARBA00022989"/>
    </source>
</evidence>
<evidence type="ECO:0000256" key="1">
    <source>
        <dbReference type="ARBA" id="ARBA00004614"/>
    </source>
</evidence>
<keyword evidence="6" id="KW-0333">Golgi apparatus</keyword>
<accession>A0AAD9VQU2</accession>
<evidence type="ECO:0000256" key="9">
    <source>
        <dbReference type="SAM" id="Phobius"/>
    </source>
</evidence>
<feature type="transmembrane region" description="Helical" evidence="9">
    <location>
        <begin position="221"/>
        <end position="239"/>
    </location>
</feature>
<sequence>MKKYKESATLLILFLINIACCDICCNFVNREDPCITLCEKTPLSFTNSKYVKSCCQRGCRFFNLVDLHYGLEPNGLNGTRDACEASCTEAYAEAQDRYACSTGCDFMAKQRVSDLLSLFSIAIYVEESVDSNTLLMSPDIPENDILTDPGIRKELLPRWWDNNGFKLPQTYIKTVPMDAGTVDYGIPSDYSGESEQASSWIPGSDWFQCASRHAGIPSARFASATAAAVALLAVCLYLYSVSSERTRDNVKEFVVDKPKASGKVIMYMPDEAPLHKKPPPKYTDINDELDVNLKV</sequence>
<evidence type="ECO:0000256" key="2">
    <source>
        <dbReference type="ARBA" id="ARBA00009643"/>
    </source>
</evidence>
<name>A0AAD9VQU2_9HYME</name>
<proteinExistence type="inferred from homology"/>
<dbReference type="PANTHER" id="PTHR28652">
    <property type="entry name" value="TRANSMEMBRANE PROTEIN 59-LIKE PROTEIN"/>
    <property type="match status" value="1"/>
</dbReference>
<keyword evidence="7 9" id="KW-0472">Membrane</keyword>
<keyword evidence="5 9" id="KW-1133">Transmembrane helix</keyword>
<evidence type="ECO:0008006" key="13">
    <source>
        <dbReference type="Google" id="ProtNLM"/>
    </source>
</evidence>
<reference evidence="11" key="2">
    <citation type="journal article" date="2023" name="Commun. Biol.">
        <title>Intrasexual cuticular hydrocarbon dimorphism in a wasp sheds light on hydrocarbon biosynthesis genes in Hymenoptera.</title>
        <authorList>
            <person name="Moris V.C."/>
            <person name="Podsiadlowski L."/>
            <person name="Martin S."/>
            <person name="Oeyen J.P."/>
            <person name="Donath A."/>
            <person name="Petersen M."/>
            <person name="Wilbrandt J."/>
            <person name="Misof B."/>
            <person name="Liedtke D."/>
            <person name="Thamm M."/>
            <person name="Scheiner R."/>
            <person name="Schmitt T."/>
            <person name="Niehuis O."/>
        </authorList>
    </citation>
    <scope>NUCLEOTIDE SEQUENCE</scope>
    <source>
        <strain evidence="11">GBR_01_08_01A</strain>
    </source>
</reference>
<evidence type="ECO:0000313" key="11">
    <source>
        <dbReference type="EMBL" id="KAK2583608.1"/>
    </source>
</evidence>
<keyword evidence="3 9" id="KW-0812">Transmembrane</keyword>
<keyword evidence="12" id="KW-1185">Reference proteome</keyword>
<organism evidence="11 12">
    <name type="scientific">Odynerus spinipes</name>
    <dbReference type="NCBI Taxonomy" id="1348599"/>
    <lineage>
        <taxon>Eukaryota</taxon>
        <taxon>Metazoa</taxon>
        <taxon>Ecdysozoa</taxon>
        <taxon>Arthropoda</taxon>
        <taxon>Hexapoda</taxon>
        <taxon>Insecta</taxon>
        <taxon>Pterygota</taxon>
        <taxon>Neoptera</taxon>
        <taxon>Endopterygota</taxon>
        <taxon>Hymenoptera</taxon>
        <taxon>Apocrita</taxon>
        <taxon>Aculeata</taxon>
        <taxon>Vespoidea</taxon>
        <taxon>Vespidae</taxon>
        <taxon>Eumeninae</taxon>
        <taxon>Odynerus</taxon>
    </lineage>
</organism>
<comment type="similarity">
    <text evidence="2">Belongs to the TMEM59 family.</text>
</comment>
<keyword evidence="4 10" id="KW-0732">Signal</keyword>
<dbReference type="Proteomes" id="UP001258017">
    <property type="component" value="Unassembled WGS sequence"/>
</dbReference>
<evidence type="ECO:0000256" key="6">
    <source>
        <dbReference type="ARBA" id="ARBA00023034"/>
    </source>
</evidence>
<keyword evidence="8" id="KW-0325">Glycoprotein</keyword>
<dbReference type="GO" id="GO:0000139">
    <property type="term" value="C:Golgi membrane"/>
    <property type="evidence" value="ECO:0007669"/>
    <property type="project" value="UniProtKB-SubCell"/>
</dbReference>
<evidence type="ECO:0000256" key="3">
    <source>
        <dbReference type="ARBA" id="ARBA00022692"/>
    </source>
</evidence>
<comment type="subcellular location">
    <subcellularLocation>
        <location evidence="1">Golgi apparatus membrane</location>
        <topology evidence="1">Single-pass type I membrane protein</topology>
    </subcellularLocation>
</comment>
<dbReference type="Pfam" id="PF12280">
    <property type="entry name" value="BSMAP"/>
    <property type="match status" value="1"/>
</dbReference>
<feature type="chain" id="PRO_5041987180" description="Transmembrane protein 59" evidence="10">
    <location>
        <begin position="22"/>
        <end position="295"/>
    </location>
</feature>
<reference evidence="11" key="1">
    <citation type="submission" date="2021-08" db="EMBL/GenBank/DDBJ databases">
        <authorList>
            <person name="Misof B."/>
            <person name="Oliver O."/>
            <person name="Podsiadlowski L."/>
            <person name="Donath A."/>
            <person name="Peters R."/>
            <person name="Mayer C."/>
            <person name="Rust J."/>
            <person name="Gunkel S."/>
            <person name="Lesny P."/>
            <person name="Martin S."/>
            <person name="Oeyen J.P."/>
            <person name="Petersen M."/>
            <person name="Panagiotis P."/>
            <person name="Wilbrandt J."/>
            <person name="Tanja T."/>
        </authorList>
    </citation>
    <scope>NUCLEOTIDE SEQUENCE</scope>
    <source>
        <strain evidence="11">GBR_01_08_01A</strain>
        <tissue evidence="11">Thorax + abdomen</tissue>
    </source>
</reference>
<gene>
    <name evidence="11" type="ORF">KPH14_009550</name>
</gene>